<sequence length="69" mass="7031">MLQTMKDGETDSFARAIPLTLANAGGGHENAGCARCGYPSGEISLNIAAGLGDDEGCLGLYREMPALSA</sequence>
<comment type="caution">
    <text evidence="1">The sequence shown here is derived from an EMBL/GenBank/DDBJ whole genome shotgun (WGS) entry which is preliminary data.</text>
</comment>
<organism evidence="1 2">
    <name type="scientific">Sphaerotilus montanus</name>
    <dbReference type="NCBI Taxonomy" id="522889"/>
    <lineage>
        <taxon>Bacteria</taxon>
        <taxon>Pseudomonadati</taxon>
        <taxon>Pseudomonadota</taxon>
        <taxon>Betaproteobacteria</taxon>
        <taxon>Burkholderiales</taxon>
        <taxon>Sphaerotilaceae</taxon>
        <taxon>Sphaerotilus</taxon>
    </lineage>
</organism>
<proteinExistence type="predicted"/>
<keyword evidence="2" id="KW-1185">Reference proteome</keyword>
<accession>A0A7Y9U765</accession>
<evidence type="ECO:0000313" key="2">
    <source>
        <dbReference type="Proteomes" id="UP000518288"/>
    </source>
</evidence>
<name>A0A7Y9U765_9BURK</name>
<dbReference type="EMBL" id="JACCFH010000001">
    <property type="protein sequence ID" value="NYG33176.1"/>
    <property type="molecule type" value="Genomic_DNA"/>
</dbReference>
<dbReference type="Proteomes" id="UP000518288">
    <property type="component" value="Unassembled WGS sequence"/>
</dbReference>
<dbReference type="AlphaFoldDB" id="A0A7Y9U765"/>
<evidence type="ECO:0000313" key="1">
    <source>
        <dbReference type="EMBL" id="NYG33176.1"/>
    </source>
</evidence>
<gene>
    <name evidence="1" type="ORF">BDD16_002162</name>
</gene>
<protein>
    <submittedName>
        <fullName evidence="1">Uncharacterized protein</fullName>
    </submittedName>
</protein>
<reference evidence="1 2" key="1">
    <citation type="submission" date="2020-07" db="EMBL/GenBank/DDBJ databases">
        <title>Genomic Encyclopedia of Archaeal and Bacterial Type Strains, Phase II (KMG-II): from individual species to whole genera.</title>
        <authorList>
            <person name="Goeker M."/>
        </authorList>
    </citation>
    <scope>NUCLEOTIDE SEQUENCE [LARGE SCALE GENOMIC DNA]</scope>
    <source>
        <strain evidence="1 2">DSM 21226</strain>
    </source>
</reference>